<reference evidence="9" key="1">
    <citation type="journal article" date="2020" name="bioRxiv">
        <title>A rank-normalized archaeal taxonomy based on genome phylogeny resolves widespread incomplete and uneven classifications.</title>
        <authorList>
            <person name="Rinke C."/>
            <person name="Chuvochina M."/>
            <person name="Mussig A.J."/>
            <person name="Chaumeil P.-A."/>
            <person name="Waite D.W."/>
            <person name="Whitman W.B."/>
            <person name="Parks D.H."/>
            <person name="Hugenholtz P."/>
        </authorList>
    </citation>
    <scope>NUCLEOTIDE SEQUENCE</scope>
    <source>
        <strain evidence="9">UBA8838</strain>
    </source>
</reference>
<dbReference type="EMBL" id="DUJO01000006">
    <property type="protein sequence ID" value="HII73095.1"/>
    <property type="molecule type" value="Genomic_DNA"/>
</dbReference>
<dbReference type="Pfam" id="PF03176">
    <property type="entry name" value="MMPL"/>
    <property type="match status" value="2"/>
</dbReference>
<dbReference type="PANTHER" id="PTHR33406:SF6">
    <property type="entry name" value="MEMBRANE PROTEIN YDGH-RELATED"/>
    <property type="match status" value="1"/>
</dbReference>
<dbReference type="Proteomes" id="UP000646844">
    <property type="component" value="Unassembled WGS sequence"/>
</dbReference>
<protein>
    <submittedName>
        <fullName evidence="9">MMPL family transporter</fullName>
    </submittedName>
</protein>
<gene>
    <name evidence="9" type="ORF">HA332_01515</name>
</gene>
<feature type="transmembrane region" description="Helical" evidence="7">
    <location>
        <begin position="453"/>
        <end position="479"/>
    </location>
</feature>
<evidence type="ECO:0000259" key="8">
    <source>
        <dbReference type="Pfam" id="PF03176"/>
    </source>
</evidence>
<accession>A0A832T6Q9</accession>
<feature type="transmembrane region" description="Helical" evidence="7">
    <location>
        <begin position="350"/>
        <end position="374"/>
    </location>
</feature>
<feature type="domain" description="Membrane transport protein MMPL" evidence="8">
    <location>
        <begin position="288"/>
        <end position="508"/>
    </location>
</feature>
<dbReference type="SUPFAM" id="SSF82866">
    <property type="entry name" value="Multidrug efflux transporter AcrB transmembrane domain"/>
    <property type="match status" value="2"/>
</dbReference>
<feature type="transmembrane region" description="Helical" evidence="7">
    <location>
        <begin position="426"/>
        <end position="447"/>
    </location>
</feature>
<evidence type="ECO:0000256" key="5">
    <source>
        <dbReference type="ARBA" id="ARBA00022989"/>
    </source>
</evidence>
<dbReference type="PANTHER" id="PTHR33406">
    <property type="entry name" value="MEMBRANE PROTEIN MJ1562-RELATED"/>
    <property type="match status" value="1"/>
</dbReference>
<comment type="caution">
    <text evidence="9">The sequence shown here is derived from an EMBL/GenBank/DDBJ whole genome shotgun (WGS) entry which is preliminary data.</text>
</comment>
<feature type="transmembrane region" description="Helical" evidence="7">
    <location>
        <begin position="386"/>
        <end position="405"/>
    </location>
</feature>
<feature type="transmembrane region" description="Helical" evidence="7">
    <location>
        <begin position="508"/>
        <end position="526"/>
    </location>
</feature>
<evidence type="ECO:0000256" key="2">
    <source>
        <dbReference type="ARBA" id="ARBA00010157"/>
    </source>
</evidence>
<proteinExistence type="inferred from homology"/>
<feature type="transmembrane region" description="Helical" evidence="7">
    <location>
        <begin position="806"/>
        <end position="829"/>
    </location>
</feature>
<dbReference type="Gene3D" id="1.20.1640.10">
    <property type="entry name" value="Multidrug efflux transporter AcrB transmembrane domain"/>
    <property type="match status" value="2"/>
</dbReference>
<comment type="similarity">
    <text evidence="2">Belongs to the resistance-nodulation-cell division (RND) (TC 2.A.6) family. MmpL subfamily.</text>
</comment>
<keyword evidence="4 7" id="KW-0812">Transmembrane</keyword>
<evidence type="ECO:0000256" key="7">
    <source>
        <dbReference type="SAM" id="Phobius"/>
    </source>
</evidence>
<keyword evidence="5 7" id="KW-1133">Transmembrane helix</keyword>
<dbReference type="RefSeq" id="WP_010979737.1">
    <property type="nucleotide sequence ID" value="NZ_BAABQO010000006.1"/>
</dbReference>
<dbReference type="GeneID" id="1459723"/>
<feature type="transmembrane region" description="Helical" evidence="7">
    <location>
        <begin position="675"/>
        <end position="695"/>
    </location>
</feature>
<feature type="transmembrane region" description="Helical" evidence="7">
    <location>
        <begin position="729"/>
        <end position="755"/>
    </location>
</feature>
<evidence type="ECO:0000313" key="10">
    <source>
        <dbReference type="Proteomes" id="UP000646844"/>
    </source>
</evidence>
<dbReference type="InterPro" id="IPR004869">
    <property type="entry name" value="MMPL_dom"/>
</dbReference>
<organism evidence="9 10">
    <name type="scientific">Sulfurisphaera tokodaii</name>
    <dbReference type="NCBI Taxonomy" id="111955"/>
    <lineage>
        <taxon>Archaea</taxon>
        <taxon>Thermoproteota</taxon>
        <taxon>Thermoprotei</taxon>
        <taxon>Sulfolobales</taxon>
        <taxon>Sulfolobaceae</taxon>
        <taxon>Sulfurisphaera</taxon>
    </lineage>
</organism>
<keyword evidence="6 7" id="KW-0472">Membrane</keyword>
<evidence type="ECO:0000256" key="4">
    <source>
        <dbReference type="ARBA" id="ARBA00022692"/>
    </source>
</evidence>
<keyword evidence="3" id="KW-1003">Cell membrane</keyword>
<evidence type="ECO:0000256" key="1">
    <source>
        <dbReference type="ARBA" id="ARBA00004651"/>
    </source>
</evidence>
<dbReference type="AlphaFoldDB" id="A0A832T6Q9"/>
<evidence type="ECO:0000256" key="3">
    <source>
        <dbReference type="ARBA" id="ARBA00022475"/>
    </source>
</evidence>
<feature type="transmembrane region" description="Helical" evidence="7">
    <location>
        <begin position="776"/>
        <end position="800"/>
    </location>
</feature>
<evidence type="ECO:0000256" key="6">
    <source>
        <dbReference type="ARBA" id="ARBA00023136"/>
    </source>
</evidence>
<sequence length="842" mass="92763">MNRKFIVTIIVWVLILLFSMYLASQSFAHLSYNENVTLPSNSKAFIATNLLSKYFPSGSGNNSIDIVLVNSTPYEDYLIEQKLLNIPLITNVSGVPNVYISYANFLGKVINQTGSLLNESAYALYIFPEKFLFLLNETHNESLALSEAEKGMPSSYSSFYENFANTYVKTENYTLAFELSISTLNKTQLIALAFINPQGFVTPEYVEKQLPIATAKVLNISPQVSSLLLFKSVNNALESNPKAFFSLLNPPSSLLAVYSKNHTDVILIYTKYSATAVYSNGTFIDEQIVPQIKESVKEVFNGTFYVTGETPVFAELSQLQNEYDAITFILIFAFLLVVTAIYFRSILAPIITLITISLSIISGLAMVTLVSLVTKQQIDFQVIEPMIAVIMGVGTDYSIFLLSRFREELSKGVDKWKAMEISVKTSGKAILISGTTVTIVFLSMTFIPFAGQWGLIIGLSVPFAVGIAVTLLPIIYGALGKKVFWPSKEFKVKPRFEKVAKLSTSKPVIVFVIALVIGLIAGFYVFSTPLNLNFQSYLPNTPAVQGLNVINKAFGENYLNPILVVFNYSHPITLQDLIQVGKFEAEVSKLNGIEEVFGPVPPNFNGTITPSVLSMFKANVGNNNRTLLVTIIPSYKYDSIQAYNLVKEIQSLTKTGYVGGTTADYLAFMDYLFPYYYTLMLLLPVVLAIIVAIFIRSIRIGIGVSLSIILTIVSALAIVYLGFRISPDVGILFLIPIAVYVLMMGLGNDYSIFILSRVKEEIENGEKDPIVKGLSISANTITALGVILAFSFGALAINPIKSIQELGLAIALAAILDTFIVRTIIYPAILKISLVKRVEQSK</sequence>
<name>A0A832T6Q9_9CREN</name>
<feature type="domain" description="Membrane transport protein MMPL" evidence="8">
    <location>
        <begin position="542"/>
        <end position="831"/>
    </location>
</feature>
<feature type="transmembrane region" description="Helical" evidence="7">
    <location>
        <begin position="325"/>
        <end position="343"/>
    </location>
</feature>
<dbReference type="OMA" id="TMDYSIF"/>
<evidence type="ECO:0000313" key="9">
    <source>
        <dbReference type="EMBL" id="HII73095.1"/>
    </source>
</evidence>
<comment type="subcellular location">
    <subcellularLocation>
        <location evidence="1">Cell membrane</location>
        <topology evidence="1">Multi-pass membrane protein</topology>
    </subcellularLocation>
</comment>
<feature type="transmembrane region" description="Helical" evidence="7">
    <location>
        <begin position="702"/>
        <end position="723"/>
    </location>
</feature>
<dbReference type="GO" id="GO:0005886">
    <property type="term" value="C:plasma membrane"/>
    <property type="evidence" value="ECO:0007669"/>
    <property type="project" value="UniProtKB-SubCell"/>
</dbReference>
<dbReference type="InterPro" id="IPR050545">
    <property type="entry name" value="Mycobact_MmpL"/>
</dbReference>